<evidence type="ECO:0000256" key="2">
    <source>
        <dbReference type="SAM" id="Phobius"/>
    </source>
</evidence>
<dbReference type="InterPro" id="IPR001173">
    <property type="entry name" value="Glyco_trans_2-like"/>
</dbReference>
<evidence type="ECO:0000313" key="6">
    <source>
        <dbReference type="Proteomes" id="UP000295293"/>
    </source>
</evidence>
<dbReference type="InterPro" id="IPR029044">
    <property type="entry name" value="Nucleotide-diphossugar_trans"/>
</dbReference>
<gene>
    <name evidence="5" type="ORF">DFR29_101387</name>
</gene>
<dbReference type="Gene3D" id="3.90.550.10">
    <property type="entry name" value="Spore Coat Polysaccharide Biosynthesis Protein SpsA, Chain A"/>
    <property type="match status" value="1"/>
</dbReference>
<dbReference type="Proteomes" id="UP000295293">
    <property type="component" value="Unassembled WGS sequence"/>
</dbReference>
<evidence type="ECO:0000256" key="1">
    <source>
        <dbReference type="ARBA" id="ARBA00022679"/>
    </source>
</evidence>
<reference evidence="5 6" key="1">
    <citation type="submission" date="2019-03" db="EMBL/GenBank/DDBJ databases">
        <title>Genomic Encyclopedia of Type Strains, Phase IV (KMG-IV): sequencing the most valuable type-strain genomes for metagenomic binning, comparative biology and taxonomic classification.</title>
        <authorList>
            <person name="Goeker M."/>
        </authorList>
    </citation>
    <scope>NUCLEOTIDE SEQUENCE [LARGE SCALE GENOMIC DNA]</scope>
    <source>
        <strain evidence="5 6">DSM 21667</strain>
    </source>
</reference>
<keyword evidence="1" id="KW-0808">Transferase</keyword>
<keyword evidence="6" id="KW-1185">Reference proteome</keyword>
<evidence type="ECO:0000259" key="3">
    <source>
        <dbReference type="Pfam" id="PF00535"/>
    </source>
</evidence>
<feature type="domain" description="Galactosyltransferase C-terminal" evidence="4">
    <location>
        <begin position="173"/>
        <end position="223"/>
    </location>
</feature>
<dbReference type="PANTHER" id="PTHR43179">
    <property type="entry name" value="RHAMNOSYLTRANSFERASE WBBL"/>
    <property type="match status" value="1"/>
</dbReference>
<dbReference type="RefSeq" id="WP_133816871.1">
    <property type="nucleotide sequence ID" value="NZ_SNZH01000001.1"/>
</dbReference>
<accession>A0A4R6ZA14</accession>
<comment type="caution">
    <text evidence="5">The sequence shown here is derived from an EMBL/GenBank/DDBJ whole genome shotgun (WGS) entry which is preliminary data.</text>
</comment>
<dbReference type="PANTHER" id="PTHR43179:SF7">
    <property type="entry name" value="RHAMNOSYLTRANSFERASE WBBL"/>
    <property type="match status" value="1"/>
</dbReference>
<protein>
    <recommendedName>
        <fullName evidence="7">Glycosyltransferase 2-like domain-containing protein</fullName>
    </recommendedName>
</protein>
<feature type="transmembrane region" description="Helical" evidence="2">
    <location>
        <begin position="271"/>
        <end position="290"/>
    </location>
</feature>
<dbReference type="InterPro" id="IPR027791">
    <property type="entry name" value="Galactosyl_T_C"/>
</dbReference>
<evidence type="ECO:0000313" key="5">
    <source>
        <dbReference type="EMBL" id="TDR48763.1"/>
    </source>
</evidence>
<dbReference type="AlphaFoldDB" id="A0A4R6ZA14"/>
<dbReference type="SUPFAM" id="SSF53448">
    <property type="entry name" value="Nucleotide-diphospho-sugar transferases"/>
    <property type="match status" value="1"/>
</dbReference>
<dbReference type="OrthoDB" id="9771846at2"/>
<sequence>MQAGLTSIVIVAADSGPGLVDAVCRALASSVAVEILLSDNASSDGSIALLTAEFGADARFRLVENGRNLGFGAGVNRVAGLARGDMLLILNPDCLLQPDTVARLRSIAAALPRPGVLGARIQDAQGRDEPASLRRDPTLRRSLCSLLRLDRFAARWPALQGVNHATDAALRGLDQPAEAISGALMLLPREAFAAIGGFDEGYFLHCEDLDLCRRLRDAGYGVCYAGSVAVVHGKGGSSRHRPVFVSWHKHRGMWRWFRRFDPAAANPVLRGVVWLGVWLRFTALLPLLLWRKWRR</sequence>
<dbReference type="CDD" id="cd04186">
    <property type="entry name" value="GT_2_like_c"/>
    <property type="match status" value="1"/>
</dbReference>
<keyword evidence="2" id="KW-1133">Transmembrane helix</keyword>
<dbReference type="Pfam" id="PF02709">
    <property type="entry name" value="Glyco_transf_7C"/>
    <property type="match status" value="1"/>
</dbReference>
<feature type="domain" description="Glycosyltransferase 2-like" evidence="3">
    <location>
        <begin position="7"/>
        <end position="135"/>
    </location>
</feature>
<dbReference type="EMBL" id="SNZH01000001">
    <property type="protein sequence ID" value="TDR48763.1"/>
    <property type="molecule type" value="Genomic_DNA"/>
</dbReference>
<keyword evidence="2" id="KW-0812">Transmembrane</keyword>
<organism evidence="5 6">
    <name type="scientific">Tahibacter aquaticus</name>
    <dbReference type="NCBI Taxonomy" id="520092"/>
    <lineage>
        <taxon>Bacteria</taxon>
        <taxon>Pseudomonadati</taxon>
        <taxon>Pseudomonadota</taxon>
        <taxon>Gammaproteobacteria</taxon>
        <taxon>Lysobacterales</taxon>
        <taxon>Rhodanobacteraceae</taxon>
        <taxon>Tahibacter</taxon>
    </lineage>
</organism>
<evidence type="ECO:0008006" key="7">
    <source>
        <dbReference type="Google" id="ProtNLM"/>
    </source>
</evidence>
<keyword evidence="2" id="KW-0472">Membrane</keyword>
<evidence type="ECO:0000259" key="4">
    <source>
        <dbReference type="Pfam" id="PF02709"/>
    </source>
</evidence>
<proteinExistence type="predicted"/>
<dbReference type="GO" id="GO:0016740">
    <property type="term" value="F:transferase activity"/>
    <property type="evidence" value="ECO:0007669"/>
    <property type="project" value="UniProtKB-KW"/>
</dbReference>
<name>A0A4R6ZA14_9GAMM</name>
<dbReference type="Pfam" id="PF00535">
    <property type="entry name" value="Glycos_transf_2"/>
    <property type="match status" value="1"/>
</dbReference>